<dbReference type="RefSeq" id="WP_093855421.1">
    <property type="nucleotide sequence ID" value="NZ_BJVZ01000010.1"/>
</dbReference>
<evidence type="ECO:0008006" key="4">
    <source>
        <dbReference type="Google" id="ProtNLM"/>
    </source>
</evidence>
<sequence>MPVSYHAIIRQMKKELEEVDSSASQQHVLSKMHVIKSLADVVINSYEETSESISQSKSEQPQMSEAEARMMGISQSPSKKTTKRESRLEEDDANGDSIFDF</sequence>
<dbReference type="InterPro" id="IPR035218">
    <property type="entry name" value="DUF5327"/>
</dbReference>
<evidence type="ECO:0000313" key="3">
    <source>
        <dbReference type="Proteomes" id="UP000199334"/>
    </source>
</evidence>
<dbReference type="Pfam" id="PF17261">
    <property type="entry name" value="DUF5327"/>
    <property type="match status" value="1"/>
</dbReference>
<dbReference type="OrthoDB" id="2361717at2"/>
<protein>
    <recommendedName>
        <fullName evidence="4">YwdI family protein</fullName>
    </recommendedName>
</protein>
<name>A0A1G9WY89_9BACI</name>
<dbReference type="STRING" id="237069.SAMN05216498_0925"/>
<gene>
    <name evidence="2" type="ORF">SAMN05216498_0925</name>
</gene>
<keyword evidence="3" id="KW-1185">Reference proteome</keyword>
<organism evidence="2 3">
    <name type="scientific">Tenuibacillus multivorans</name>
    <dbReference type="NCBI Taxonomy" id="237069"/>
    <lineage>
        <taxon>Bacteria</taxon>
        <taxon>Bacillati</taxon>
        <taxon>Bacillota</taxon>
        <taxon>Bacilli</taxon>
        <taxon>Bacillales</taxon>
        <taxon>Bacillaceae</taxon>
        <taxon>Tenuibacillus</taxon>
    </lineage>
</organism>
<accession>A0A1G9WY89</accession>
<evidence type="ECO:0000256" key="1">
    <source>
        <dbReference type="SAM" id="MobiDB-lite"/>
    </source>
</evidence>
<feature type="compositionally biased region" description="Polar residues" evidence="1">
    <location>
        <begin position="51"/>
        <end position="63"/>
    </location>
</feature>
<dbReference type="EMBL" id="FNIG01000001">
    <property type="protein sequence ID" value="SDM89073.1"/>
    <property type="molecule type" value="Genomic_DNA"/>
</dbReference>
<evidence type="ECO:0000313" key="2">
    <source>
        <dbReference type="EMBL" id="SDM89073.1"/>
    </source>
</evidence>
<reference evidence="2 3" key="1">
    <citation type="submission" date="2016-10" db="EMBL/GenBank/DDBJ databases">
        <authorList>
            <person name="de Groot N.N."/>
        </authorList>
    </citation>
    <scope>NUCLEOTIDE SEQUENCE [LARGE SCALE GENOMIC DNA]</scope>
    <source>
        <strain evidence="2 3">CGMCC 1.3442</strain>
    </source>
</reference>
<dbReference type="Proteomes" id="UP000199334">
    <property type="component" value="Unassembled WGS sequence"/>
</dbReference>
<proteinExistence type="predicted"/>
<feature type="region of interest" description="Disordered" evidence="1">
    <location>
        <begin position="47"/>
        <end position="101"/>
    </location>
</feature>
<dbReference type="AlphaFoldDB" id="A0A1G9WY89"/>